<organism evidence="2 3">
    <name type="scientific">Adineta steineri</name>
    <dbReference type="NCBI Taxonomy" id="433720"/>
    <lineage>
        <taxon>Eukaryota</taxon>
        <taxon>Metazoa</taxon>
        <taxon>Spiralia</taxon>
        <taxon>Gnathifera</taxon>
        <taxon>Rotifera</taxon>
        <taxon>Eurotatoria</taxon>
        <taxon>Bdelloidea</taxon>
        <taxon>Adinetida</taxon>
        <taxon>Adinetidae</taxon>
        <taxon>Adineta</taxon>
    </lineage>
</organism>
<protein>
    <submittedName>
        <fullName evidence="2">Uncharacterized protein</fullName>
    </submittedName>
</protein>
<evidence type="ECO:0000313" key="3">
    <source>
        <dbReference type="Proteomes" id="UP000663844"/>
    </source>
</evidence>
<proteinExistence type="predicted"/>
<feature type="non-terminal residue" evidence="2">
    <location>
        <position position="209"/>
    </location>
</feature>
<dbReference type="EMBL" id="CAJOAZ010007071">
    <property type="protein sequence ID" value="CAF4153151.1"/>
    <property type="molecule type" value="Genomic_DNA"/>
</dbReference>
<dbReference type="AlphaFoldDB" id="A0A819YR05"/>
<accession>A0A819YR05</accession>
<feature type="region of interest" description="Disordered" evidence="1">
    <location>
        <begin position="91"/>
        <end position="110"/>
    </location>
</feature>
<sequence>MNGNYYFCQLCINSPAYSSFDSLYTHINFLHGTDPSFKVRCELNSECGSIYRTFPSYKSHVYKKHRELISKSADKKDIICSIDDNSNNSSQFSYADDATSERETNDNENDENFQLTTEYDDAMDVDEAMDVDYPIFTRTILENDEESFDMRKFQKYYTRFLLELREQHLLSQNIILSITSNFSLLFNVVLKIIKNIERDPDATVATVVP</sequence>
<dbReference type="Proteomes" id="UP000663844">
    <property type="component" value="Unassembled WGS sequence"/>
</dbReference>
<evidence type="ECO:0000313" key="2">
    <source>
        <dbReference type="EMBL" id="CAF4153151.1"/>
    </source>
</evidence>
<name>A0A819YR05_9BILA</name>
<comment type="caution">
    <text evidence="2">The sequence shown here is derived from an EMBL/GenBank/DDBJ whole genome shotgun (WGS) entry which is preliminary data.</text>
</comment>
<evidence type="ECO:0000256" key="1">
    <source>
        <dbReference type="SAM" id="MobiDB-lite"/>
    </source>
</evidence>
<reference evidence="2" key="1">
    <citation type="submission" date="2021-02" db="EMBL/GenBank/DDBJ databases">
        <authorList>
            <person name="Nowell W R."/>
        </authorList>
    </citation>
    <scope>NUCLEOTIDE SEQUENCE</scope>
</reference>
<gene>
    <name evidence="2" type="ORF">OXD698_LOCUS38182</name>
</gene>